<gene>
    <name evidence="2" type="ORF">CXY01_28600</name>
</gene>
<dbReference type="InterPro" id="IPR004360">
    <property type="entry name" value="Glyas_Fos-R_dOase_dom"/>
</dbReference>
<accession>A0A510VAR0</accession>
<sequence>MITSIYPVLMSTDVAATTAFFRDAFAVETVFESDWYVSLRSGTFELAVLDATHESVPAGYRTAAAGVLVNIEVEDVDAEHERLVTRGGAAVAQELRSETFGQRHVILVAPGGVLVDVIQPIPITDPELLDQDR</sequence>
<dbReference type="SUPFAM" id="SSF54593">
    <property type="entry name" value="Glyoxalase/Bleomycin resistance protein/Dihydroxybiphenyl dioxygenase"/>
    <property type="match status" value="1"/>
</dbReference>
<dbReference type="InterPro" id="IPR029068">
    <property type="entry name" value="Glyas_Bleomycin-R_OHBP_Dase"/>
</dbReference>
<keyword evidence="3" id="KW-1185">Reference proteome</keyword>
<dbReference type="RefSeq" id="WP_146928177.1">
    <property type="nucleotide sequence ID" value="NZ_BJUB01000009.1"/>
</dbReference>
<dbReference type="Gene3D" id="3.30.720.120">
    <property type="match status" value="1"/>
</dbReference>
<organism evidence="2 3">
    <name type="scientific">Cellulomonas xylanilytica</name>
    <dbReference type="NCBI Taxonomy" id="233583"/>
    <lineage>
        <taxon>Bacteria</taxon>
        <taxon>Bacillati</taxon>
        <taxon>Actinomycetota</taxon>
        <taxon>Actinomycetes</taxon>
        <taxon>Micrococcales</taxon>
        <taxon>Cellulomonadaceae</taxon>
        <taxon>Cellulomonas</taxon>
    </lineage>
</organism>
<evidence type="ECO:0000259" key="1">
    <source>
        <dbReference type="PROSITE" id="PS51819"/>
    </source>
</evidence>
<protein>
    <submittedName>
        <fullName evidence="2">Glyoxalase</fullName>
    </submittedName>
</protein>
<evidence type="ECO:0000313" key="3">
    <source>
        <dbReference type="Proteomes" id="UP000321118"/>
    </source>
</evidence>
<dbReference type="PROSITE" id="PS51819">
    <property type="entry name" value="VOC"/>
    <property type="match status" value="1"/>
</dbReference>
<proteinExistence type="predicted"/>
<dbReference type="Gene3D" id="3.30.720.110">
    <property type="match status" value="1"/>
</dbReference>
<comment type="caution">
    <text evidence="2">The sequence shown here is derived from an EMBL/GenBank/DDBJ whole genome shotgun (WGS) entry which is preliminary data.</text>
</comment>
<reference evidence="2 3" key="1">
    <citation type="submission" date="2019-07" db="EMBL/GenBank/DDBJ databases">
        <title>Whole genome shotgun sequence of Cellulomonas xylanilytica NBRC 101102.</title>
        <authorList>
            <person name="Hosoyama A."/>
            <person name="Uohara A."/>
            <person name="Ohji S."/>
            <person name="Ichikawa N."/>
        </authorList>
    </citation>
    <scope>NUCLEOTIDE SEQUENCE [LARGE SCALE GENOMIC DNA]</scope>
    <source>
        <strain evidence="2 3">NBRC 101102</strain>
    </source>
</reference>
<dbReference type="EMBL" id="BJUB01000009">
    <property type="protein sequence ID" value="GEK22340.1"/>
    <property type="molecule type" value="Genomic_DNA"/>
</dbReference>
<dbReference type="InterPro" id="IPR037523">
    <property type="entry name" value="VOC_core"/>
</dbReference>
<dbReference type="AlphaFoldDB" id="A0A510VAR0"/>
<name>A0A510VAR0_9CELL</name>
<evidence type="ECO:0000313" key="2">
    <source>
        <dbReference type="EMBL" id="GEK22340.1"/>
    </source>
</evidence>
<feature type="domain" description="VOC" evidence="1">
    <location>
        <begin position="1"/>
        <end position="120"/>
    </location>
</feature>
<dbReference type="Proteomes" id="UP000321118">
    <property type="component" value="Unassembled WGS sequence"/>
</dbReference>
<dbReference type="Pfam" id="PF00903">
    <property type="entry name" value="Glyoxalase"/>
    <property type="match status" value="1"/>
</dbReference>
<dbReference type="OrthoDB" id="9798201at2"/>